<dbReference type="PANTHER" id="PTHR43767:SF8">
    <property type="entry name" value="LONG-CHAIN-FATTY-ACID--COA LIGASE"/>
    <property type="match status" value="1"/>
</dbReference>
<organism evidence="3 4">
    <name type="scientific">Pseudomonas syringae pv. ribicola</name>
    <dbReference type="NCBI Taxonomy" id="55398"/>
    <lineage>
        <taxon>Bacteria</taxon>
        <taxon>Pseudomonadati</taxon>
        <taxon>Pseudomonadota</taxon>
        <taxon>Gammaproteobacteria</taxon>
        <taxon>Pseudomonadales</taxon>
        <taxon>Pseudomonadaceae</taxon>
        <taxon>Pseudomonas</taxon>
    </lineage>
</organism>
<sequence>KKMVPAYHLPDAVRFNDVLKKGHGRPVAEVSPDRADVAVLQYTGGTTGVAKGAMLTHRNLIANMLQCRALMASNLNEGSEILITPLPLYHIYAFTFHCMAMMLIGNHNVLISNPRDLPAMVKELSKWKFSGFVGLNTLFVALCNNEAFRNLDFSALKVTLSGGMALQLAAAERWKQVTNCPICEGYGMTETSPVATVNPIQKIQMGTIGIPVPSTLCRVIDDAGNELAFGETGELCVKGPQVMKGY</sequence>
<protein>
    <submittedName>
        <fullName evidence="3">Long-chain-fatty-acid--CoA ligase</fullName>
    </submittedName>
</protein>
<dbReference type="EMBL" id="LJRF01000204">
    <property type="protein sequence ID" value="KPY42672.1"/>
    <property type="molecule type" value="Genomic_DNA"/>
</dbReference>
<feature type="non-terminal residue" evidence="3">
    <location>
        <position position="1"/>
    </location>
</feature>
<dbReference type="Gene3D" id="3.40.50.980">
    <property type="match status" value="2"/>
</dbReference>
<dbReference type="GO" id="GO:0016874">
    <property type="term" value="F:ligase activity"/>
    <property type="evidence" value="ECO:0007669"/>
    <property type="project" value="UniProtKB-KW"/>
</dbReference>
<feature type="domain" description="AMP-dependent synthetase/ligase" evidence="2">
    <location>
        <begin position="25"/>
        <end position="246"/>
    </location>
</feature>
<dbReference type="RefSeq" id="WP_155517501.1">
    <property type="nucleotide sequence ID" value="NZ_LJRF01000204.1"/>
</dbReference>
<dbReference type="PROSITE" id="PS00455">
    <property type="entry name" value="AMP_BINDING"/>
    <property type="match status" value="1"/>
</dbReference>
<keyword evidence="1 3" id="KW-0436">Ligase</keyword>
<dbReference type="InterPro" id="IPR000873">
    <property type="entry name" value="AMP-dep_synth/lig_dom"/>
</dbReference>
<dbReference type="PANTHER" id="PTHR43767">
    <property type="entry name" value="LONG-CHAIN-FATTY-ACID--COA LIGASE"/>
    <property type="match status" value="1"/>
</dbReference>
<reference evidence="3 4" key="1">
    <citation type="submission" date="2015-09" db="EMBL/GenBank/DDBJ databases">
        <title>Genome announcement of multiple Pseudomonas syringae strains.</title>
        <authorList>
            <person name="Thakur S."/>
            <person name="Wang P.W."/>
            <person name="Gong Y."/>
            <person name="Weir B.S."/>
            <person name="Guttman D.S."/>
        </authorList>
    </citation>
    <scope>NUCLEOTIDE SEQUENCE [LARGE SCALE GENOMIC DNA]</scope>
    <source>
        <strain evidence="3 4">ICMP3882</strain>
    </source>
</reference>
<comment type="caution">
    <text evidence="3">The sequence shown here is derived from an EMBL/GenBank/DDBJ whole genome shotgun (WGS) entry which is preliminary data.</text>
</comment>
<proteinExistence type="predicted"/>
<evidence type="ECO:0000259" key="2">
    <source>
        <dbReference type="Pfam" id="PF00501"/>
    </source>
</evidence>
<accession>A0A0N8SN58</accession>
<dbReference type="Proteomes" id="UP000050554">
    <property type="component" value="Unassembled WGS sequence"/>
</dbReference>
<gene>
    <name evidence="3" type="ORF">ALO47_04727</name>
</gene>
<dbReference type="InterPro" id="IPR050237">
    <property type="entry name" value="ATP-dep_AMP-bd_enzyme"/>
</dbReference>
<dbReference type="AlphaFoldDB" id="A0A0N8SN58"/>
<dbReference type="Gene3D" id="2.30.38.10">
    <property type="entry name" value="Luciferase, Domain 3"/>
    <property type="match status" value="1"/>
</dbReference>
<evidence type="ECO:0000256" key="1">
    <source>
        <dbReference type="ARBA" id="ARBA00022598"/>
    </source>
</evidence>
<dbReference type="SUPFAM" id="SSF56801">
    <property type="entry name" value="Acetyl-CoA synthetase-like"/>
    <property type="match status" value="1"/>
</dbReference>
<evidence type="ECO:0000313" key="3">
    <source>
        <dbReference type="EMBL" id="KPY42672.1"/>
    </source>
</evidence>
<name>A0A0N8SN58_PSESI</name>
<dbReference type="InterPro" id="IPR020845">
    <property type="entry name" value="AMP-binding_CS"/>
</dbReference>
<feature type="non-terminal residue" evidence="3">
    <location>
        <position position="246"/>
    </location>
</feature>
<dbReference type="Pfam" id="PF00501">
    <property type="entry name" value="AMP-binding"/>
    <property type="match status" value="1"/>
</dbReference>
<evidence type="ECO:0000313" key="4">
    <source>
        <dbReference type="Proteomes" id="UP000050554"/>
    </source>
</evidence>